<dbReference type="STRING" id="1177179.A11A3_00315"/>
<dbReference type="AlphaFoldDB" id="L0WFW9"/>
<accession>L0WFW9</accession>
<dbReference type="OrthoDB" id="9801128at2"/>
<gene>
    <name evidence="6" type="primary">xseB</name>
    <name evidence="7" type="ORF">A11A3_00315</name>
</gene>
<keyword evidence="5 6" id="KW-0269">Exonuclease</keyword>
<evidence type="ECO:0000256" key="2">
    <source>
        <dbReference type="ARBA" id="ARBA00022490"/>
    </source>
</evidence>
<dbReference type="Pfam" id="PF02609">
    <property type="entry name" value="Exonuc_VII_S"/>
    <property type="match status" value="1"/>
</dbReference>
<proteinExistence type="inferred from homology"/>
<evidence type="ECO:0000256" key="3">
    <source>
        <dbReference type="ARBA" id="ARBA00022722"/>
    </source>
</evidence>
<dbReference type="PIRSF" id="PIRSF006488">
    <property type="entry name" value="Exonuc_VII_S"/>
    <property type="match status" value="1"/>
</dbReference>
<dbReference type="EC" id="3.1.11.6" evidence="6"/>
<dbReference type="eggNOG" id="COG1722">
    <property type="taxonomic scope" value="Bacteria"/>
</dbReference>
<evidence type="ECO:0000313" key="7">
    <source>
        <dbReference type="EMBL" id="EKF75891.1"/>
    </source>
</evidence>
<keyword evidence="8" id="KW-1185">Reference proteome</keyword>
<dbReference type="NCBIfam" id="NF002140">
    <property type="entry name" value="PRK00977.1-4"/>
    <property type="match status" value="1"/>
</dbReference>
<dbReference type="PANTHER" id="PTHR34137">
    <property type="entry name" value="EXODEOXYRIBONUCLEASE 7 SMALL SUBUNIT"/>
    <property type="match status" value="1"/>
</dbReference>
<keyword evidence="2 6" id="KW-0963">Cytoplasm</keyword>
<dbReference type="GO" id="GO:0009318">
    <property type="term" value="C:exodeoxyribonuclease VII complex"/>
    <property type="evidence" value="ECO:0007669"/>
    <property type="project" value="UniProtKB-UniRule"/>
</dbReference>
<dbReference type="NCBIfam" id="TIGR01280">
    <property type="entry name" value="xseB"/>
    <property type="match status" value="1"/>
</dbReference>
<dbReference type="PATRIC" id="fig|1177179.3.peg.63"/>
<dbReference type="EMBL" id="AMRJ01000001">
    <property type="protein sequence ID" value="EKF75891.1"/>
    <property type="molecule type" value="Genomic_DNA"/>
</dbReference>
<dbReference type="Proteomes" id="UP000010164">
    <property type="component" value="Unassembled WGS sequence"/>
</dbReference>
<comment type="catalytic activity">
    <reaction evidence="6">
        <text>Exonucleolytic cleavage in either 5'- to 3'- or 3'- to 5'-direction to yield nucleoside 5'-phosphates.</text>
        <dbReference type="EC" id="3.1.11.6"/>
    </reaction>
</comment>
<evidence type="ECO:0000256" key="6">
    <source>
        <dbReference type="HAMAP-Rule" id="MF_00337"/>
    </source>
</evidence>
<comment type="similarity">
    <text evidence="1 6">Belongs to the XseB family.</text>
</comment>
<dbReference type="InterPro" id="IPR003761">
    <property type="entry name" value="Exonuc_VII_S"/>
</dbReference>
<dbReference type="HAMAP" id="MF_00337">
    <property type="entry name" value="Exonuc_7_S"/>
    <property type="match status" value="1"/>
</dbReference>
<evidence type="ECO:0000256" key="4">
    <source>
        <dbReference type="ARBA" id="ARBA00022801"/>
    </source>
</evidence>
<protein>
    <recommendedName>
        <fullName evidence="6">Exodeoxyribonuclease 7 small subunit</fullName>
        <ecNumber evidence="6">3.1.11.6</ecNumber>
    </recommendedName>
    <alternativeName>
        <fullName evidence="6">Exodeoxyribonuclease VII small subunit</fullName>
        <shortName evidence="6">Exonuclease VII small subunit</shortName>
    </alternativeName>
</protein>
<evidence type="ECO:0000256" key="1">
    <source>
        <dbReference type="ARBA" id="ARBA00009998"/>
    </source>
</evidence>
<name>L0WFW9_9GAMM</name>
<comment type="subunit">
    <text evidence="6">Heterooligomer composed of large and small subunits.</text>
</comment>
<dbReference type="NCBIfam" id="NF002137">
    <property type="entry name" value="PRK00977.1-1"/>
    <property type="match status" value="1"/>
</dbReference>
<dbReference type="RefSeq" id="WP_008927255.1">
    <property type="nucleotide sequence ID" value="NZ_AMRJ01000001.1"/>
</dbReference>
<evidence type="ECO:0000313" key="8">
    <source>
        <dbReference type="Proteomes" id="UP000010164"/>
    </source>
</evidence>
<keyword evidence="3 6" id="KW-0540">Nuclease</keyword>
<sequence>MAKSATPPLETSLDNLEALVERMESGELTLEESLQAFEQGVRLSRQCQQALQQAEQKVRILLEQNNEAEPAPFSGDSDEQ</sequence>
<dbReference type="GO" id="GO:0006308">
    <property type="term" value="P:DNA catabolic process"/>
    <property type="evidence" value="ECO:0007669"/>
    <property type="project" value="UniProtKB-UniRule"/>
</dbReference>
<reference evidence="7 8" key="1">
    <citation type="journal article" date="2012" name="J. Bacteriol.">
        <title>Genome Sequence of the Alkane-Degrading Bacterium Alcanivorax hongdengensis Type Strain A-11-3.</title>
        <authorList>
            <person name="Lai Q."/>
            <person name="Shao Z."/>
        </authorList>
    </citation>
    <scope>NUCLEOTIDE SEQUENCE [LARGE SCALE GENOMIC DNA]</scope>
    <source>
        <strain evidence="7 8">A-11-3</strain>
    </source>
</reference>
<comment type="caution">
    <text evidence="7">The sequence shown here is derived from an EMBL/GenBank/DDBJ whole genome shotgun (WGS) entry which is preliminary data.</text>
</comment>
<comment type="subcellular location">
    <subcellularLocation>
        <location evidence="6">Cytoplasm</location>
    </subcellularLocation>
</comment>
<organism evidence="7 8">
    <name type="scientific">Alcanivorax hongdengensis A-11-3</name>
    <dbReference type="NCBI Taxonomy" id="1177179"/>
    <lineage>
        <taxon>Bacteria</taxon>
        <taxon>Pseudomonadati</taxon>
        <taxon>Pseudomonadota</taxon>
        <taxon>Gammaproteobacteria</taxon>
        <taxon>Oceanospirillales</taxon>
        <taxon>Alcanivoracaceae</taxon>
        <taxon>Alcanivorax</taxon>
    </lineage>
</organism>
<dbReference type="SUPFAM" id="SSF116842">
    <property type="entry name" value="XseB-like"/>
    <property type="match status" value="1"/>
</dbReference>
<evidence type="ECO:0000256" key="5">
    <source>
        <dbReference type="ARBA" id="ARBA00022839"/>
    </source>
</evidence>
<dbReference type="InterPro" id="IPR037004">
    <property type="entry name" value="Exonuc_VII_ssu_sf"/>
</dbReference>
<dbReference type="GO" id="GO:0008855">
    <property type="term" value="F:exodeoxyribonuclease VII activity"/>
    <property type="evidence" value="ECO:0007669"/>
    <property type="project" value="UniProtKB-UniRule"/>
</dbReference>
<comment type="function">
    <text evidence="6">Bidirectionally degrades single-stranded DNA into large acid-insoluble oligonucleotides, which are then degraded further into small acid-soluble oligonucleotides.</text>
</comment>
<dbReference type="PANTHER" id="PTHR34137:SF1">
    <property type="entry name" value="EXODEOXYRIBONUCLEASE 7 SMALL SUBUNIT"/>
    <property type="match status" value="1"/>
</dbReference>
<dbReference type="GO" id="GO:0005829">
    <property type="term" value="C:cytosol"/>
    <property type="evidence" value="ECO:0007669"/>
    <property type="project" value="TreeGrafter"/>
</dbReference>
<keyword evidence="4 6" id="KW-0378">Hydrolase</keyword>
<dbReference type="Gene3D" id="1.10.287.1040">
    <property type="entry name" value="Exonuclease VII, small subunit"/>
    <property type="match status" value="1"/>
</dbReference>